<dbReference type="EMBL" id="GIKN01003793">
    <property type="protein sequence ID" value="NIE46066.1"/>
    <property type="molecule type" value="Transcribed_RNA"/>
</dbReference>
<accession>A0A6G5A7A4</accession>
<proteinExistence type="predicted"/>
<evidence type="ECO:0000313" key="2">
    <source>
        <dbReference type="EMBL" id="NIE46066.1"/>
    </source>
</evidence>
<feature type="signal peptide" evidence="1">
    <location>
        <begin position="1"/>
        <end position="21"/>
    </location>
</feature>
<feature type="chain" id="PRO_5026172201" evidence="1">
    <location>
        <begin position="22"/>
        <end position="189"/>
    </location>
</feature>
<organism evidence="2">
    <name type="scientific">Rhipicephalus microplus</name>
    <name type="common">Cattle tick</name>
    <name type="synonym">Boophilus microplus</name>
    <dbReference type="NCBI Taxonomy" id="6941"/>
    <lineage>
        <taxon>Eukaryota</taxon>
        <taxon>Metazoa</taxon>
        <taxon>Ecdysozoa</taxon>
        <taxon>Arthropoda</taxon>
        <taxon>Chelicerata</taxon>
        <taxon>Arachnida</taxon>
        <taxon>Acari</taxon>
        <taxon>Parasitiformes</taxon>
        <taxon>Ixodida</taxon>
        <taxon>Ixodoidea</taxon>
        <taxon>Ixodidae</taxon>
        <taxon>Rhipicephalinae</taxon>
        <taxon>Rhipicephalus</taxon>
        <taxon>Boophilus</taxon>
    </lineage>
</organism>
<keyword evidence="1" id="KW-0732">Signal</keyword>
<name>A0A6G5A7A4_RHIMP</name>
<dbReference type="OrthoDB" id="10498390at2759"/>
<sequence>MNNCIALTFAVFMSVMNLGQSGSSGPTNKWKDEDIAKFYSNGTKIWTIYTTWGPSSCKIDNVTNNDNRSATFERRFFSGGQKSPLNLNGTFRNGRKKFRSTTYDTMDVREISGGSYYRTEELLFTYNDGNCGIFFVGLWGGRGNNYELRVRNENTTNEDCYKYFVNHTDRAGSGKSRFDCKNITSSYKP</sequence>
<dbReference type="AlphaFoldDB" id="A0A6G5A7A4"/>
<reference evidence="2" key="1">
    <citation type="submission" date="2020-03" db="EMBL/GenBank/DDBJ databases">
        <title>A transcriptome and proteome of the tick Rhipicephalus microplus shaped by the genetic composition of its hosts and developmental stage.</title>
        <authorList>
            <person name="Garcia G.R."/>
            <person name="Ribeiro J.M.C."/>
            <person name="Maruyama S.R."/>
            <person name="Gardinasse L.G."/>
            <person name="Nelson K."/>
            <person name="Ferreira B.R."/>
            <person name="Andrade T.G."/>
            <person name="Santos I.K.F.M."/>
        </authorList>
    </citation>
    <scope>NUCLEOTIDE SEQUENCE</scope>
    <source>
        <strain evidence="2">NSGR</strain>
        <tissue evidence="2">Salivary glands</tissue>
    </source>
</reference>
<dbReference type="VEuPathDB" id="VectorBase:LOC119167339"/>
<protein>
    <submittedName>
        <fullName evidence="2">Putative lipocalin lipocalin</fullName>
    </submittedName>
</protein>
<evidence type="ECO:0000256" key="1">
    <source>
        <dbReference type="SAM" id="SignalP"/>
    </source>
</evidence>